<dbReference type="AlphaFoldDB" id="A0A8J6XF13"/>
<evidence type="ECO:0000313" key="3">
    <source>
        <dbReference type="Proteomes" id="UP000629098"/>
    </source>
</evidence>
<accession>A0A8J6XF13</accession>
<dbReference type="EMBL" id="JACXAE010000079">
    <property type="protein sequence ID" value="MBD2775385.1"/>
    <property type="molecule type" value="Genomic_DNA"/>
</dbReference>
<name>A0A8J6XF13_9CYAN</name>
<dbReference type="RefSeq" id="WP_190833720.1">
    <property type="nucleotide sequence ID" value="NZ_CAWPPI010000079.1"/>
</dbReference>
<keyword evidence="3" id="KW-1185">Reference proteome</keyword>
<comment type="caution">
    <text evidence="2">The sequence shown here is derived from an EMBL/GenBank/DDBJ whole genome shotgun (WGS) entry which is preliminary data.</text>
</comment>
<organism evidence="2 3">
    <name type="scientific">Iningainema tapete BLCC-T55</name>
    <dbReference type="NCBI Taxonomy" id="2748662"/>
    <lineage>
        <taxon>Bacteria</taxon>
        <taxon>Bacillati</taxon>
        <taxon>Cyanobacteriota</taxon>
        <taxon>Cyanophyceae</taxon>
        <taxon>Nostocales</taxon>
        <taxon>Scytonemataceae</taxon>
        <taxon>Iningainema tapete</taxon>
    </lineage>
</organism>
<proteinExistence type="predicted"/>
<sequence length="504" mass="57377">MAKRNKKLKNEIHKLSTQIVEVVLIDDAVKSELLDLMERLGIVRSEAYNKLGSVRHWGMDWHKAYPEVRDFRTPESLGLPSKLMEWTVNDVAKAILAQQAATIANLSGKIWARYPGKENEDQRKQAYRKLNSTEFLSDSFLSRIVRDEFQRGHTSVDNQIVYQPQAYTSTRLSRYVYRLSVSGLTKGKRVEFNVRSNRKPSGQIRVIYNYELERFEVHFLVDFGNYTKSSDSELTPIGIDKGYTEAFIDSNEKVHGDGLGELLTKKSNRITKKNRKRGKIFAIFRKNEKHDPVKAARILENNLSRKTENKRYRKDQAAISSLLGQASKSLFATGSLKVFAEDLTESIKNKSQSKAMSRKLNSWVKGCMRDSLEKWASWSNSTITEVNAAYTSQTDAVTLTLLGKRDGNRFTRHTGVVVHSDCNAAKAVLHRGTDKDITRYMRSSEVQAVLLRRTAMFLALEGKSLDDAVELDWLDSKHKKNPEFQKLVSGSLPTTRKTSGRSNP</sequence>
<dbReference type="Proteomes" id="UP000629098">
    <property type="component" value="Unassembled WGS sequence"/>
</dbReference>
<reference evidence="2" key="1">
    <citation type="submission" date="2020-09" db="EMBL/GenBank/DDBJ databases">
        <title>Iningainema tapete sp. nov. (Scytonemataceae, Cyanobacteria) from greenhouses in central Florida (USA) produces two types of nodularin with biosynthetic potential for microcystin-LR and anabaenopeptins.</title>
        <authorList>
            <person name="Berthold D.E."/>
            <person name="Lefler F.W."/>
            <person name="Huang I.-S."/>
            <person name="Abdulla H."/>
            <person name="Zimba P.V."/>
            <person name="Laughinghouse H.D. IV."/>
        </authorList>
    </citation>
    <scope>NUCLEOTIDE SEQUENCE</scope>
    <source>
        <strain evidence="2">BLCCT55</strain>
    </source>
</reference>
<gene>
    <name evidence="2" type="ORF">ICL16_25820</name>
</gene>
<evidence type="ECO:0000256" key="1">
    <source>
        <dbReference type="SAM" id="MobiDB-lite"/>
    </source>
</evidence>
<feature type="region of interest" description="Disordered" evidence="1">
    <location>
        <begin position="484"/>
        <end position="504"/>
    </location>
</feature>
<evidence type="ECO:0000313" key="2">
    <source>
        <dbReference type="EMBL" id="MBD2775385.1"/>
    </source>
</evidence>
<protein>
    <submittedName>
        <fullName evidence="2">Transposase</fullName>
    </submittedName>
</protein>
<feature type="compositionally biased region" description="Polar residues" evidence="1">
    <location>
        <begin position="491"/>
        <end position="504"/>
    </location>
</feature>